<keyword evidence="3" id="KW-0328">Glycosyltransferase</keyword>
<proteinExistence type="predicted"/>
<gene>
    <name evidence="11" type="ORF">ACFQRG_20690</name>
</gene>
<evidence type="ECO:0000313" key="11">
    <source>
        <dbReference type="EMBL" id="MFC7395329.1"/>
    </source>
</evidence>
<dbReference type="RefSeq" id="WP_380969771.1">
    <property type="nucleotide sequence ID" value="NZ_JBHTCO010000044.1"/>
</dbReference>
<feature type="transmembrane region" description="Helical" evidence="8">
    <location>
        <begin position="391"/>
        <end position="413"/>
    </location>
</feature>
<evidence type="ECO:0000256" key="6">
    <source>
        <dbReference type="ARBA" id="ARBA00022989"/>
    </source>
</evidence>
<dbReference type="InterPro" id="IPR038731">
    <property type="entry name" value="RgtA/B/C-like"/>
</dbReference>
<evidence type="ECO:0000313" key="12">
    <source>
        <dbReference type="Proteomes" id="UP001596505"/>
    </source>
</evidence>
<feature type="transmembrane region" description="Helical" evidence="8">
    <location>
        <begin position="161"/>
        <end position="178"/>
    </location>
</feature>
<evidence type="ECO:0000256" key="8">
    <source>
        <dbReference type="SAM" id="Phobius"/>
    </source>
</evidence>
<keyword evidence="7 8" id="KW-0472">Membrane</keyword>
<keyword evidence="12" id="KW-1185">Reference proteome</keyword>
<protein>
    <submittedName>
        <fullName evidence="11">Glycosyltransferase family 39 protein</fullName>
    </submittedName>
</protein>
<evidence type="ECO:0000256" key="3">
    <source>
        <dbReference type="ARBA" id="ARBA00022676"/>
    </source>
</evidence>
<keyword evidence="4" id="KW-0808">Transferase</keyword>
<feature type="transmembrane region" description="Helical" evidence="8">
    <location>
        <begin position="86"/>
        <end position="107"/>
    </location>
</feature>
<comment type="caution">
    <text evidence="11">The sequence shown here is derived from an EMBL/GenBank/DDBJ whole genome shotgun (WGS) entry which is preliminary data.</text>
</comment>
<accession>A0ABW2Q106</accession>
<comment type="subcellular location">
    <subcellularLocation>
        <location evidence="1">Cell membrane</location>
        <topology evidence="1">Multi-pass membrane protein</topology>
    </subcellularLocation>
</comment>
<feature type="transmembrane region" description="Helical" evidence="8">
    <location>
        <begin position="419"/>
        <end position="438"/>
    </location>
</feature>
<evidence type="ECO:0000256" key="7">
    <source>
        <dbReference type="ARBA" id="ARBA00023136"/>
    </source>
</evidence>
<feature type="transmembrane region" description="Helical" evidence="8">
    <location>
        <begin position="138"/>
        <end position="154"/>
    </location>
</feature>
<evidence type="ECO:0000259" key="9">
    <source>
        <dbReference type="Pfam" id="PF13231"/>
    </source>
</evidence>
<evidence type="ECO:0000256" key="2">
    <source>
        <dbReference type="ARBA" id="ARBA00022475"/>
    </source>
</evidence>
<keyword evidence="5 8" id="KW-0812">Transmembrane</keyword>
<keyword evidence="6 8" id="KW-1133">Transmembrane helix</keyword>
<feature type="transmembrane region" description="Helical" evidence="8">
    <location>
        <begin position="501"/>
        <end position="521"/>
    </location>
</feature>
<feature type="domain" description="Glycosyltransferase RgtA/B/C/D-like" evidence="9">
    <location>
        <begin position="65"/>
        <end position="223"/>
    </location>
</feature>
<evidence type="ECO:0000256" key="1">
    <source>
        <dbReference type="ARBA" id="ARBA00004651"/>
    </source>
</evidence>
<organism evidence="11 12">
    <name type="scientific">Scopulibacillus cellulosilyticus</name>
    <dbReference type="NCBI Taxonomy" id="2665665"/>
    <lineage>
        <taxon>Bacteria</taxon>
        <taxon>Bacillati</taxon>
        <taxon>Bacillota</taxon>
        <taxon>Bacilli</taxon>
        <taxon>Bacillales</taxon>
        <taxon>Sporolactobacillaceae</taxon>
        <taxon>Scopulibacillus</taxon>
    </lineage>
</organism>
<keyword evidence="2" id="KW-1003">Cell membrane</keyword>
<dbReference type="EMBL" id="JBHTCO010000044">
    <property type="protein sequence ID" value="MFC7395329.1"/>
    <property type="molecule type" value="Genomic_DNA"/>
</dbReference>
<feature type="transmembrane region" description="Helical" evidence="8">
    <location>
        <begin position="114"/>
        <end position="132"/>
    </location>
</feature>
<dbReference type="InterPro" id="IPR056785">
    <property type="entry name" value="YkcA/B-like_C"/>
</dbReference>
<evidence type="ECO:0000256" key="5">
    <source>
        <dbReference type="ARBA" id="ARBA00022692"/>
    </source>
</evidence>
<feature type="transmembrane region" description="Helical" evidence="8">
    <location>
        <begin position="445"/>
        <end position="464"/>
    </location>
</feature>
<sequence>MKMKVKGRIDFLLAGIILLSIFLNFYLLKDAGSNTYYTVAVKSMLTSFHNFFYASFDPAGFITVDKPPVALWIQTLSASLFGLSNFSVLLPEALAGVISVWLMYVIVKHKFGRKAALLSALSLACTPIFVAVVRTNNVDSILIVTLLFAAWALMKSIEKQKLSLLLLSFILVGIGFNVKMLEAYMVLPAFYLFYFIAAKAKWTKRIGQLILATVVLAAVSLSWATTVDMVPKDQRPYIGSSQTNSVLELALGYNGISRLTGDKPGHGKGGGQGMPWNTKQRQGMESQFGSKNKNAPQNMHNMNADQMQKMQKQAGSKNPFQISQKGDKQAILRHGGMGGGMFGTGTPGVTRLFSKALSGQISWLLPFVLFAVIGLVVSLRKTKEFTMQHKFATFWLAWLIPMMIFFSIAGFFHQYYLSIMGPAIAGLVGIGWTVLWDFYKKKQGWANWLLPVSILATALFETLILLQNKEAVSKTWIAAAVIVGVVLFTLLIFFRNKVKTAYCFSIAGVIALLILPFYWGFSTVLHGGNSTMPVAGPVSQSSWPMMGGKTIDRQLDSMQIKGHGAEADHIQQSQWQNGRNRGMMGDEVDPKLLSYLEKHYHGEKFMLAVERATTAEPYMLKTDHAVMAMGGFMGNDPVLTPEKLEKIVKAGEVKYFLISSGMGMEGNQKITEWIEKNCEAVPASKWQSTNKANNKNDNQPFSRGQNITLYVYKG</sequence>
<feature type="transmembrane region" description="Helical" evidence="8">
    <location>
        <begin position="361"/>
        <end position="379"/>
    </location>
</feature>
<feature type="transmembrane region" description="Helical" evidence="8">
    <location>
        <begin position="476"/>
        <end position="494"/>
    </location>
</feature>
<dbReference type="PANTHER" id="PTHR33908">
    <property type="entry name" value="MANNOSYLTRANSFERASE YKCB-RELATED"/>
    <property type="match status" value="1"/>
</dbReference>
<dbReference type="InterPro" id="IPR050297">
    <property type="entry name" value="LipidA_mod_glycosyltrf_83"/>
</dbReference>
<dbReference type="Pfam" id="PF13231">
    <property type="entry name" value="PMT_2"/>
    <property type="match status" value="1"/>
</dbReference>
<name>A0ABW2Q106_9BACL</name>
<reference evidence="12" key="1">
    <citation type="journal article" date="2019" name="Int. J. Syst. Evol. Microbiol.">
        <title>The Global Catalogue of Microorganisms (GCM) 10K type strain sequencing project: providing services to taxonomists for standard genome sequencing and annotation.</title>
        <authorList>
            <consortium name="The Broad Institute Genomics Platform"/>
            <consortium name="The Broad Institute Genome Sequencing Center for Infectious Disease"/>
            <person name="Wu L."/>
            <person name="Ma J."/>
        </authorList>
    </citation>
    <scope>NUCLEOTIDE SEQUENCE [LARGE SCALE GENOMIC DNA]</scope>
    <source>
        <strain evidence="12">CGMCC 1.16305</strain>
    </source>
</reference>
<dbReference type="PANTHER" id="PTHR33908:SF3">
    <property type="entry name" value="UNDECAPRENYL PHOSPHATE-ALPHA-4-AMINO-4-DEOXY-L-ARABINOSE ARABINOSYL TRANSFERASE"/>
    <property type="match status" value="1"/>
</dbReference>
<dbReference type="Proteomes" id="UP001596505">
    <property type="component" value="Unassembled WGS sequence"/>
</dbReference>
<feature type="transmembrane region" description="Helical" evidence="8">
    <location>
        <begin position="9"/>
        <end position="28"/>
    </location>
</feature>
<evidence type="ECO:0000256" key="4">
    <source>
        <dbReference type="ARBA" id="ARBA00022679"/>
    </source>
</evidence>
<feature type="transmembrane region" description="Helical" evidence="8">
    <location>
        <begin position="209"/>
        <end position="227"/>
    </location>
</feature>
<evidence type="ECO:0000259" key="10">
    <source>
        <dbReference type="Pfam" id="PF24878"/>
    </source>
</evidence>
<dbReference type="Pfam" id="PF24878">
    <property type="entry name" value="YkcB_C"/>
    <property type="match status" value="1"/>
</dbReference>
<feature type="domain" description="Putative mannosyltransferase YkcA/B-like C-terminal" evidence="10">
    <location>
        <begin position="592"/>
        <end position="677"/>
    </location>
</feature>